<reference evidence="1" key="1">
    <citation type="submission" date="2021-06" db="EMBL/GenBank/DDBJ databases">
        <title>Parelaphostrongylus tenuis whole genome reference sequence.</title>
        <authorList>
            <person name="Garwood T.J."/>
            <person name="Larsen P.A."/>
            <person name="Fountain-Jones N.M."/>
            <person name="Garbe J.R."/>
            <person name="Macchietto M.G."/>
            <person name="Kania S.A."/>
            <person name="Gerhold R.W."/>
            <person name="Richards J.E."/>
            <person name="Wolf T.M."/>
        </authorList>
    </citation>
    <scope>NUCLEOTIDE SEQUENCE</scope>
    <source>
        <strain evidence="1">MNPRO001-30</strain>
        <tissue evidence="1">Meninges</tissue>
    </source>
</reference>
<proteinExistence type="predicted"/>
<organism evidence="1 2">
    <name type="scientific">Parelaphostrongylus tenuis</name>
    <name type="common">Meningeal worm</name>
    <dbReference type="NCBI Taxonomy" id="148309"/>
    <lineage>
        <taxon>Eukaryota</taxon>
        <taxon>Metazoa</taxon>
        <taxon>Ecdysozoa</taxon>
        <taxon>Nematoda</taxon>
        <taxon>Chromadorea</taxon>
        <taxon>Rhabditida</taxon>
        <taxon>Rhabditina</taxon>
        <taxon>Rhabditomorpha</taxon>
        <taxon>Strongyloidea</taxon>
        <taxon>Metastrongylidae</taxon>
        <taxon>Parelaphostrongylus</taxon>
    </lineage>
</organism>
<name>A0AAD5QR71_PARTN</name>
<dbReference type="EMBL" id="JAHQIW010004244">
    <property type="protein sequence ID" value="KAJ1361618.1"/>
    <property type="molecule type" value="Genomic_DNA"/>
</dbReference>
<accession>A0AAD5QR71</accession>
<dbReference type="AlphaFoldDB" id="A0AAD5QR71"/>
<dbReference type="Proteomes" id="UP001196413">
    <property type="component" value="Unassembled WGS sequence"/>
</dbReference>
<keyword evidence="2" id="KW-1185">Reference proteome</keyword>
<evidence type="ECO:0000313" key="1">
    <source>
        <dbReference type="EMBL" id="KAJ1361618.1"/>
    </source>
</evidence>
<comment type="caution">
    <text evidence="1">The sequence shown here is derived from an EMBL/GenBank/DDBJ whole genome shotgun (WGS) entry which is preliminary data.</text>
</comment>
<protein>
    <submittedName>
        <fullName evidence="1">Uncharacterized protein</fullName>
    </submittedName>
</protein>
<gene>
    <name evidence="1" type="ORF">KIN20_020910</name>
</gene>
<sequence length="95" mass="10301">MRMDMVAPHCIIRNSTVTALCGSIDTTNAVNCVDMPMMVAAILANYSSFSGTSMNTNIMANWPRQMWQNVVNRAIQMLAAGPFVTHFSSAIATVS</sequence>
<evidence type="ECO:0000313" key="2">
    <source>
        <dbReference type="Proteomes" id="UP001196413"/>
    </source>
</evidence>